<dbReference type="Gene3D" id="3.90.79.10">
    <property type="entry name" value="Nucleoside Triphosphate Pyrophosphohydrolase"/>
    <property type="match status" value="1"/>
</dbReference>
<evidence type="ECO:0000256" key="2">
    <source>
        <dbReference type="ARBA" id="ARBA00022801"/>
    </source>
</evidence>
<keyword evidence="2" id="KW-0378">Hydrolase</keyword>
<sequence length="162" mass="17737">MATPDFIRELRATIGHRPLFLPGVTSVVLDEDGRVLLVRRADDGRWTLIGGIPEPGEEPAETAVREVEEETAVHCVVERVLAVEATDPIRYPNGDVCQFLDISLACRAVGGEARVNDDESAEVGWFTLDALPPLSEHALERIRLAGADEPTWFAQPAAQTLR</sequence>
<organism evidence="4 5">
    <name type="scientific">Streptomyces mimosae</name>
    <dbReference type="NCBI Taxonomy" id="2586635"/>
    <lineage>
        <taxon>Bacteria</taxon>
        <taxon>Bacillati</taxon>
        <taxon>Actinomycetota</taxon>
        <taxon>Actinomycetes</taxon>
        <taxon>Kitasatosporales</taxon>
        <taxon>Streptomycetaceae</taxon>
        <taxon>Streptomyces</taxon>
    </lineage>
</organism>
<protein>
    <submittedName>
        <fullName evidence="4">NUDIX domain-containing protein</fullName>
    </submittedName>
</protein>
<evidence type="ECO:0000313" key="5">
    <source>
        <dbReference type="Proteomes" id="UP000314251"/>
    </source>
</evidence>
<dbReference type="RefSeq" id="WP_139671875.1">
    <property type="nucleotide sequence ID" value="NZ_VDLY02000016.1"/>
</dbReference>
<dbReference type="AlphaFoldDB" id="A0A5N6A231"/>
<dbReference type="InterPro" id="IPR015797">
    <property type="entry name" value="NUDIX_hydrolase-like_dom_sf"/>
</dbReference>
<accession>A0A5N6A231</accession>
<evidence type="ECO:0000313" key="4">
    <source>
        <dbReference type="EMBL" id="KAB8161946.1"/>
    </source>
</evidence>
<dbReference type="PANTHER" id="PTHR43046:SF16">
    <property type="entry name" value="ADP-RIBOSE PYROPHOSPHATASE YJHB-RELATED"/>
    <property type="match status" value="1"/>
</dbReference>
<dbReference type="OrthoDB" id="9814308at2"/>
<comment type="cofactor">
    <cofactor evidence="1">
        <name>Mg(2+)</name>
        <dbReference type="ChEBI" id="CHEBI:18420"/>
    </cofactor>
</comment>
<proteinExistence type="predicted"/>
<evidence type="ECO:0000259" key="3">
    <source>
        <dbReference type="PROSITE" id="PS51462"/>
    </source>
</evidence>
<dbReference type="Pfam" id="PF00293">
    <property type="entry name" value="NUDIX"/>
    <property type="match status" value="1"/>
</dbReference>
<gene>
    <name evidence="4" type="ORF">FH607_023020</name>
</gene>
<dbReference type="InterPro" id="IPR000086">
    <property type="entry name" value="NUDIX_hydrolase_dom"/>
</dbReference>
<comment type="caution">
    <text evidence="4">The sequence shown here is derived from an EMBL/GenBank/DDBJ whole genome shotgun (WGS) entry which is preliminary data.</text>
</comment>
<dbReference type="EMBL" id="VDLY02000016">
    <property type="protein sequence ID" value="KAB8161946.1"/>
    <property type="molecule type" value="Genomic_DNA"/>
</dbReference>
<name>A0A5N6A231_9ACTN</name>
<keyword evidence="5" id="KW-1185">Reference proteome</keyword>
<feature type="domain" description="Nudix hydrolase" evidence="3">
    <location>
        <begin position="19"/>
        <end position="148"/>
    </location>
</feature>
<dbReference type="Proteomes" id="UP000314251">
    <property type="component" value="Unassembled WGS sequence"/>
</dbReference>
<dbReference type="GO" id="GO:0016787">
    <property type="term" value="F:hydrolase activity"/>
    <property type="evidence" value="ECO:0007669"/>
    <property type="project" value="UniProtKB-KW"/>
</dbReference>
<reference evidence="4" key="1">
    <citation type="submission" date="2019-10" db="EMBL/GenBank/DDBJ databases">
        <title>Nonomuraea sp. nov., isolated from Phyllanthus amarus.</title>
        <authorList>
            <person name="Klykleung N."/>
            <person name="Tanasupawat S."/>
        </authorList>
    </citation>
    <scope>NUCLEOTIDE SEQUENCE [LARGE SCALE GENOMIC DNA]</scope>
    <source>
        <strain evidence="4">3MP-10</strain>
    </source>
</reference>
<evidence type="ECO:0000256" key="1">
    <source>
        <dbReference type="ARBA" id="ARBA00001946"/>
    </source>
</evidence>
<dbReference type="PROSITE" id="PS51462">
    <property type="entry name" value="NUDIX"/>
    <property type="match status" value="1"/>
</dbReference>
<dbReference type="CDD" id="cd18879">
    <property type="entry name" value="NUDIX_Hydrolase"/>
    <property type="match status" value="1"/>
</dbReference>
<dbReference type="SUPFAM" id="SSF55811">
    <property type="entry name" value="Nudix"/>
    <property type="match status" value="1"/>
</dbReference>
<dbReference type="PANTHER" id="PTHR43046">
    <property type="entry name" value="GDP-MANNOSE MANNOSYL HYDROLASE"/>
    <property type="match status" value="1"/>
</dbReference>